<keyword evidence="4" id="KW-1185">Reference proteome</keyword>
<feature type="non-terminal residue" evidence="3">
    <location>
        <position position="1"/>
    </location>
</feature>
<feature type="region of interest" description="Disordered" evidence="1">
    <location>
        <begin position="1"/>
        <end position="31"/>
    </location>
</feature>
<dbReference type="Proteomes" id="UP000466442">
    <property type="component" value="Unassembled WGS sequence"/>
</dbReference>
<reference evidence="3" key="1">
    <citation type="journal article" date="2021" name="Mol. Ecol. Resour.">
        <title>Apolygus lucorum genome provides insights into omnivorousness and mesophyll feeding.</title>
        <authorList>
            <person name="Liu Y."/>
            <person name="Liu H."/>
            <person name="Wang H."/>
            <person name="Huang T."/>
            <person name="Liu B."/>
            <person name="Yang B."/>
            <person name="Yin L."/>
            <person name="Li B."/>
            <person name="Zhang Y."/>
            <person name="Zhang S."/>
            <person name="Jiang F."/>
            <person name="Zhang X."/>
            <person name="Ren Y."/>
            <person name="Wang B."/>
            <person name="Wang S."/>
            <person name="Lu Y."/>
            <person name="Wu K."/>
            <person name="Fan W."/>
            <person name="Wang G."/>
        </authorList>
    </citation>
    <scope>NUCLEOTIDE SEQUENCE</scope>
    <source>
        <strain evidence="3">12Hb</strain>
    </source>
</reference>
<comment type="caution">
    <text evidence="3">The sequence shown here is derived from an EMBL/GenBank/DDBJ whole genome shotgun (WGS) entry which is preliminary data.</text>
</comment>
<evidence type="ECO:0000256" key="1">
    <source>
        <dbReference type="SAM" id="MobiDB-lite"/>
    </source>
</evidence>
<dbReference type="InterPro" id="IPR052212">
    <property type="entry name" value="PH-like_domain"/>
</dbReference>
<feature type="domain" description="PH" evidence="2">
    <location>
        <begin position="116"/>
        <end position="219"/>
    </location>
</feature>
<dbReference type="OrthoDB" id="6020705at2759"/>
<sequence length="227" mass="25772">ELVIQEERQRVRGSEKTGCRRGESSFGSSRETATARVLHLLPAKNPALSPQGIVASVAKRSKKAFIPMRRGRTMKIPTMNPSQVDHLKADLSLIFRGTAMSKLRLGSGSNHLLTYIDLLLGYLQKMGSRFHTRWNKRWFVFDRVTHTLTYYLDRSESKQRGGAYFQAIEEVYVDHANPHKSPNPSATFVVKSSSRSYFLIAPSPEAMRIWVDVIFTGAEGHLQYLHH</sequence>
<evidence type="ECO:0000313" key="4">
    <source>
        <dbReference type="Proteomes" id="UP000466442"/>
    </source>
</evidence>
<dbReference type="InterPro" id="IPR001849">
    <property type="entry name" value="PH_domain"/>
</dbReference>
<dbReference type="SMART" id="SM00233">
    <property type="entry name" value="PH"/>
    <property type="match status" value="1"/>
</dbReference>
<dbReference type="InterPro" id="IPR011993">
    <property type="entry name" value="PH-like_dom_sf"/>
</dbReference>
<dbReference type="Pfam" id="PF00169">
    <property type="entry name" value="PH"/>
    <property type="match status" value="1"/>
</dbReference>
<gene>
    <name evidence="3" type="ORF">GE061_010292</name>
</gene>
<dbReference type="PROSITE" id="PS50003">
    <property type="entry name" value="PH_DOMAIN"/>
    <property type="match status" value="1"/>
</dbReference>
<dbReference type="EMBL" id="WIXP02000002">
    <property type="protein sequence ID" value="KAF6215536.1"/>
    <property type="molecule type" value="Genomic_DNA"/>
</dbReference>
<evidence type="ECO:0000259" key="2">
    <source>
        <dbReference type="PROSITE" id="PS50003"/>
    </source>
</evidence>
<proteinExistence type="predicted"/>
<dbReference type="PANTHER" id="PTHR12156">
    <property type="entry name" value="PLECKSTRIN HOMOLOGY-LIKE DOMAIN, FAMILY B, MEMBER 3"/>
    <property type="match status" value="1"/>
</dbReference>
<accession>A0A8S9Y5B5</accession>
<feature type="compositionally biased region" description="Basic and acidic residues" evidence="1">
    <location>
        <begin position="1"/>
        <end position="23"/>
    </location>
</feature>
<organism evidence="3 4">
    <name type="scientific">Apolygus lucorum</name>
    <name type="common">Small green plant bug</name>
    <name type="synonym">Lygocoris lucorum</name>
    <dbReference type="NCBI Taxonomy" id="248454"/>
    <lineage>
        <taxon>Eukaryota</taxon>
        <taxon>Metazoa</taxon>
        <taxon>Ecdysozoa</taxon>
        <taxon>Arthropoda</taxon>
        <taxon>Hexapoda</taxon>
        <taxon>Insecta</taxon>
        <taxon>Pterygota</taxon>
        <taxon>Neoptera</taxon>
        <taxon>Paraneoptera</taxon>
        <taxon>Hemiptera</taxon>
        <taxon>Heteroptera</taxon>
        <taxon>Panheteroptera</taxon>
        <taxon>Cimicomorpha</taxon>
        <taxon>Miridae</taxon>
        <taxon>Mirini</taxon>
        <taxon>Apolygus</taxon>
    </lineage>
</organism>
<name>A0A8S9Y5B5_APOLU</name>
<dbReference type="PANTHER" id="PTHR12156:SF5">
    <property type="entry name" value="FI18040P1"/>
    <property type="match status" value="1"/>
</dbReference>
<dbReference type="Gene3D" id="2.30.29.30">
    <property type="entry name" value="Pleckstrin-homology domain (PH domain)/Phosphotyrosine-binding domain (PTB)"/>
    <property type="match status" value="1"/>
</dbReference>
<dbReference type="SUPFAM" id="SSF50729">
    <property type="entry name" value="PH domain-like"/>
    <property type="match status" value="1"/>
</dbReference>
<dbReference type="AlphaFoldDB" id="A0A8S9Y5B5"/>
<evidence type="ECO:0000313" key="3">
    <source>
        <dbReference type="EMBL" id="KAF6215536.1"/>
    </source>
</evidence>
<protein>
    <recommendedName>
        <fullName evidence="2">PH domain-containing protein</fullName>
    </recommendedName>
</protein>